<sequence length="72" mass="8176">MLEGVRCVVEECIYHEPGHKCSAQSIEVRSNGNDIVGTFKGTMCSTFRYQNDPQVHTGRYDGKDVRPHHPEQ</sequence>
<evidence type="ECO:0000256" key="1">
    <source>
        <dbReference type="SAM" id="MobiDB-lite"/>
    </source>
</evidence>
<proteinExistence type="predicted"/>
<feature type="region of interest" description="Disordered" evidence="1">
    <location>
        <begin position="53"/>
        <end position="72"/>
    </location>
</feature>
<keyword evidence="4" id="KW-1185">Reference proteome</keyword>
<organism evidence="3 4">
    <name type="scientific">Alicyclobacillus ferrooxydans</name>
    <dbReference type="NCBI Taxonomy" id="471514"/>
    <lineage>
        <taxon>Bacteria</taxon>
        <taxon>Bacillati</taxon>
        <taxon>Bacillota</taxon>
        <taxon>Bacilli</taxon>
        <taxon>Bacillales</taxon>
        <taxon>Alicyclobacillaceae</taxon>
        <taxon>Alicyclobacillus</taxon>
    </lineage>
</organism>
<feature type="compositionally biased region" description="Basic and acidic residues" evidence="1">
    <location>
        <begin position="58"/>
        <end position="72"/>
    </location>
</feature>
<reference evidence="3 4" key="1">
    <citation type="submission" date="2015-09" db="EMBL/GenBank/DDBJ databases">
        <title>Draft genome sequence of Alicyclobacillus ferrooxydans DSM 22381.</title>
        <authorList>
            <person name="Hemp J."/>
        </authorList>
    </citation>
    <scope>NUCLEOTIDE SEQUENCE [LARGE SCALE GENOMIC DNA]</scope>
    <source>
        <strain evidence="3 4">TC-34</strain>
    </source>
</reference>
<evidence type="ECO:0000313" key="3">
    <source>
        <dbReference type="EMBL" id="KPV43521.1"/>
    </source>
</evidence>
<dbReference type="Proteomes" id="UP000050482">
    <property type="component" value="Unassembled WGS sequence"/>
</dbReference>
<dbReference type="PATRIC" id="fig|471514.4.peg.774"/>
<comment type="caution">
    <text evidence="3">The sequence shown here is derived from an EMBL/GenBank/DDBJ whole genome shotgun (WGS) entry which is preliminary data.</text>
</comment>
<name>A0A0P9CCX6_9BACL</name>
<dbReference type="InterPro" id="IPR011437">
    <property type="entry name" value="DUF1540"/>
</dbReference>
<dbReference type="EMBL" id="LJCO01000048">
    <property type="protein sequence ID" value="KPV43521.1"/>
    <property type="molecule type" value="Genomic_DNA"/>
</dbReference>
<evidence type="ECO:0000259" key="2">
    <source>
        <dbReference type="Pfam" id="PF07561"/>
    </source>
</evidence>
<dbReference type="Pfam" id="PF07561">
    <property type="entry name" value="DUF1540"/>
    <property type="match status" value="1"/>
</dbReference>
<dbReference type="RefSeq" id="WP_054969390.1">
    <property type="nucleotide sequence ID" value="NZ_LJCO01000048.1"/>
</dbReference>
<protein>
    <recommendedName>
        <fullName evidence="2">DUF1540 domain-containing protein</fullName>
    </recommendedName>
</protein>
<dbReference type="OrthoDB" id="1681234at2"/>
<dbReference type="AlphaFoldDB" id="A0A0P9CCX6"/>
<accession>A0A0P9CCX6</accession>
<evidence type="ECO:0000313" key="4">
    <source>
        <dbReference type="Proteomes" id="UP000050482"/>
    </source>
</evidence>
<feature type="domain" description="DUF1540" evidence="2">
    <location>
        <begin position="5"/>
        <end position="47"/>
    </location>
</feature>
<gene>
    <name evidence="3" type="ORF">AN477_11965</name>
</gene>